<dbReference type="EMBL" id="JAWDGP010000195">
    <property type="protein sequence ID" value="KAK3803034.1"/>
    <property type="molecule type" value="Genomic_DNA"/>
</dbReference>
<sequence length="85" mass="10078">MDNQDLFRNLFIICYIPCPLWHHATGRDLINSQLVYGNNEKKRRNPTARWWLTIRNFHLPAPMVDHSTFRILFTLTSRLPQDGPS</sequence>
<evidence type="ECO:0000313" key="1">
    <source>
        <dbReference type="EMBL" id="KAK3803034.1"/>
    </source>
</evidence>
<proteinExistence type="predicted"/>
<gene>
    <name evidence="1" type="ORF">RRG08_052844</name>
</gene>
<dbReference type="Proteomes" id="UP001283361">
    <property type="component" value="Unassembled WGS sequence"/>
</dbReference>
<organism evidence="1 2">
    <name type="scientific">Elysia crispata</name>
    <name type="common">lettuce slug</name>
    <dbReference type="NCBI Taxonomy" id="231223"/>
    <lineage>
        <taxon>Eukaryota</taxon>
        <taxon>Metazoa</taxon>
        <taxon>Spiralia</taxon>
        <taxon>Lophotrochozoa</taxon>
        <taxon>Mollusca</taxon>
        <taxon>Gastropoda</taxon>
        <taxon>Heterobranchia</taxon>
        <taxon>Euthyneura</taxon>
        <taxon>Panpulmonata</taxon>
        <taxon>Sacoglossa</taxon>
        <taxon>Placobranchoidea</taxon>
        <taxon>Plakobranchidae</taxon>
        <taxon>Elysia</taxon>
    </lineage>
</organism>
<reference evidence="1" key="1">
    <citation type="journal article" date="2023" name="G3 (Bethesda)">
        <title>A reference genome for the long-term kleptoplast-retaining sea slug Elysia crispata morphotype clarki.</title>
        <authorList>
            <person name="Eastman K.E."/>
            <person name="Pendleton A.L."/>
            <person name="Shaikh M.A."/>
            <person name="Suttiyut T."/>
            <person name="Ogas R."/>
            <person name="Tomko P."/>
            <person name="Gavelis G."/>
            <person name="Widhalm J.R."/>
            <person name="Wisecaver J.H."/>
        </authorList>
    </citation>
    <scope>NUCLEOTIDE SEQUENCE</scope>
    <source>
        <strain evidence="1">ECLA1</strain>
    </source>
</reference>
<keyword evidence="2" id="KW-1185">Reference proteome</keyword>
<name>A0AAE1BAZ2_9GAST</name>
<dbReference type="AlphaFoldDB" id="A0AAE1BAZ2"/>
<accession>A0AAE1BAZ2</accession>
<comment type="caution">
    <text evidence="1">The sequence shown here is derived from an EMBL/GenBank/DDBJ whole genome shotgun (WGS) entry which is preliminary data.</text>
</comment>
<evidence type="ECO:0000313" key="2">
    <source>
        <dbReference type="Proteomes" id="UP001283361"/>
    </source>
</evidence>
<protein>
    <submittedName>
        <fullName evidence="1">Uncharacterized protein</fullName>
    </submittedName>
</protein>